<dbReference type="PROSITE" id="PS50110">
    <property type="entry name" value="RESPONSE_REGULATORY"/>
    <property type="match status" value="1"/>
</dbReference>
<sequence>MQAISKSFIKTRILVADTHHSTFSMMNNFLPNMPLDGVSDYAELQQSTPYGVVIVGLLLDHKEGTLTYWENELQKIMKRAKVTVIMHYPLGTSNVQGNIGGVGPIVEAESSSAEREQQQQPFHISSYGHLDEQQNIVRMGVPLRRNKLLRMLAGFLKEEVSGSTPVPKSRPNIFGRISSSEIKLAIDTIPEEHRKAFNKTNILVAEDNPVAQKLLCKQLKQYGFNITCANNGAKAIAAWTKRRVGYFKMAQFDHHMPKCDGMEATKTIRRHEKEQNSKIRLPIMALTADIQHSARAICMNAGMDG</sequence>
<evidence type="ECO:0000313" key="4">
    <source>
        <dbReference type="EMBL" id="CDS09890.1"/>
    </source>
</evidence>
<dbReference type="InterPro" id="IPR011006">
    <property type="entry name" value="CheY-like_superfamily"/>
</dbReference>
<protein>
    <recommendedName>
        <fullName evidence="3">Response regulatory domain-containing protein</fullName>
    </recommendedName>
</protein>
<feature type="domain" description="Response regulatory" evidence="3">
    <location>
        <begin position="201"/>
        <end position="305"/>
    </location>
</feature>
<keyword evidence="1 2" id="KW-0597">Phosphoprotein</keyword>
<dbReference type="CDD" id="cd17546">
    <property type="entry name" value="REC_hyHK_CKI1_RcsC-like"/>
    <property type="match status" value="1"/>
</dbReference>
<dbReference type="OrthoDB" id="60033at2759"/>
<dbReference type="PANTHER" id="PTHR45339">
    <property type="entry name" value="HYBRID SIGNAL TRANSDUCTION HISTIDINE KINASE J"/>
    <property type="match status" value="1"/>
</dbReference>
<reference evidence="4" key="1">
    <citation type="journal article" date="2014" name="Genome Announc.">
        <title>De novo whole-genome sequence and genome annotation of Lichtheimia ramosa.</title>
        <authorList>
            <person name="Linde J."/>
            <person name="Schwartze V."/>
            <person name="Binder U."/>
            <person name="Lass-Florl C."/>
            <person name="Voigt K."/>
            <person name="Horn F."/>
        </authorList>
    </citation>
    <scope>NUCLEOTIDE SEQUENCE</scope>
    <source>
        <strain evidence="4">JMRC FSU:6197</strain>
    </source>
</reference>
<organism evidence="4">
    <name type="scientific">Lichtheimia ramosa</name>
    <dbReference type="NCBI Taxonomy" id="688394"/>
    <lineage>
        <taxon>Eukaryota</taxon>
        <taxon>Fungi</taxon>
        <taxon>Fungi incertae sedis</taxon>
        <taxon>Mucoromycota</taxon>
        <taxon>Mucoromycotina</taxon>
        <taxon>Mucoromycetes</taxon>
        <taxon>Mucorales</taxon>
        <taxon>Lichtheimiaceae</taxon>
        <taxon>Lichtheimia</taxon>
    </lineage>
</organism>
<dbReference type="SUPFAM" id="SSF52172">
    <property type="entry name" value="CheY-like"/>
    <property type="match status" value="1"/>
</dbReference>
<name>A0A077WRB9_9FUNG</name>
<dbReference type="Pfam" id="PF00072">
    <property type="entry name" value="Response_reg"/>
    <property type="match status" value="1"/>
</dbReference>
<feature type="modified residue" description="4-aspartylphosphate" evidence="2">
    <location>
        <position position="253"/>
    </location>
</feature>
<dbReference type="PANTHER" id="PTHR45339:SF5">
    <property type="entry name" value="HISTIDINE KINASE"/>
    <property type="match status" value="1"/>
</dbReference>
<accession>A0A077WRB9</accession>
<dbReference type="SMART" id="SM00448">
    <property type="entry name" value="REC"/>
    <property type="match status" value="1"/>
</dbReference>
<evidence type="ECO:0000256" key="2">
    <source>
        <dbReference type="PROSITE-ProRule" id="PRU00169"/>
    </source>
</evidence>
<evidence type="ECO:0000259" key="3">
    <source>
        <dbReference type="PROSITE" id="PS50110"/>
    </source>
</evidence>
<dbReference type="Gene3D" id="3.40.50.2300">
    <property type="match status" value="1"/>
</dbReference>
<dbReference type="AlphaFoldDB" id="A0A077WRB9"/>
<dbReference type="EMBL" id="LK023335">
    <property type="protein sequence ID" value="CDS09890.1"/>
    <property type="molecule type" value="Genomic_DNA"/>
</dbReference>
<gene>
    <name evidence="4" type="ORF">LRAMOSA02567</name>
</gene>
<proteinExistence type="predicted"/>
<dbReference type="InterPro" id="IPR001789">
    <property type="entry name" value="Sig_transdc_resp-reg_receiver"/>
</dbReference>
<evidence type="ECO:0000256" key="1">
    <source>
        <dbReference type="ARBA" id="ARBA00022553"/>
    </source>
</evidence>
<dbReference type="GO" id="GO:0000160">
    <property type="term" value="P:phosphorelay signal transduction system"/>
    <property type="evidence" value="ECO:0007669"/>
    <property type="project" value="InterPro"/>
</dbReference>